<dbReference type="Pfam" id="PF14199">
    <property type="entry name" value="DUF4317"/>
    <property type="match status" value="1"/>
</dbReference>
<accession>A0A1U7NEW1</accession>
<dbReference type="RefSeq" id="WP_075820217.1">
    <property type="nucleotide sequence ID" value="NZ_CAPNHH010000074.1"/>
</dbReference>
<evidence type="ECO:0008006" key="3">
    <source>
        <dbReference type="Google" id="ProtNLM"/>
    </source>
</evidence>
<dbReference type="Proteomes" id="UP000186341">
    <property type="component" value="Unassembled WGS sequence"/>
</dbReference>
<dbReference type="InterPro" id="IPR025466">
    <property type="entry name" value="DUF4317"/>
</dbReference>
<proteinExistence type="predicted"/>
<keyword evidence="2" id="KW-1185">Reference proteome</keyword>
<organism evidence="1 2">
    <name type="scientific">Ileibacterium valens</name>
    <dbReference type="NCBI Taxonomy" id="1862668"/>
    <lineage>
        <taxon>Bacteria</taxon>
        <taxon>Bacillati</taxon>
        <taxon>Bacillota</taxon>
        <taxon>Erysipelotrichia</taxon>
        <taxon>Erysipelotrichales</taxon>
        <taxon>Erysipelotrichaceae</taxon>
        <taxon>Ileibacterium</taxon>
    </lineage>
</organism>
<reference evidence="1 2" key="1">
    <citation type="submission" date="2016-11" db="EMBL/GenBank/DDBJ databases">
        <title>Description of two novel members of the family Erysipelotrichaceae: Ileibacterium lipovorans gen. nov., sp. nov. and Dubosiella newyorkensis, gen. nov., sp. nov.</title>
        <authorList>
            <person name="Cox L.M."/>
            <person name="Sohn J."/>
            <person name="Tyrrell K.L."/>
            <person name="Citron D.M."/>
            <person name="Lawson P.A."/>
            <person name="Patel N.B."/>
            <person name="Iizumi T."/>
            <person name="Perez-Perez G.I."/>
            <person name="Goldstein E.J."/>
            <person name="Blaser M.J."/>
        </authorList>
    </citation>
    <scope>NUCLEOTIDE SEQUENCE [LARGE SCALE GENOMIC DNA]</scope>
    <source>
        <strain evidence="1 2">NYU-BL-A3</strain>
    </source>
</reference>
<evidence type="ECO:0000313" key="1">
    <source>
        <dbReference type="EMBL" id="OLU38346.1"/>
    </source>
</evidence>
<dbReference type="AlphaFoldDB" id="A0A1U7NEW1"/>
<evidence type="ECO:0000313" key="2">
    <source>
        <dbReference type="Proteomes" id="UP000186341"/>
    </source>
</evidence>
<dbReference type="GeneID" id="82203224"/>
<comment type="caution">
    <text evidence="1">The sequence shown here is derived from an EMBL/GenBank/DDBJ whole genome shotgun (WGS) entry which is preliminary data.</text>
</comment>
<name>A0A1U7NEW1_9FIRM</name>
<gene>
    <name evidence="1" type="ORF">BO222_08600</name>
</gene>
<dbReference type="OrthoDB" id="1642058at2"/>
<dbReference type="EMBL" id="MPJW01000170">
    <property type="protein sequence ID" value="OLU38346.1"/>
    <property type="molecule type" value="Genomic_DNA"/>
</dbReference>
<protein>
    <recommendedName>
        <fullName evidence="3">DUF4317 domain-containing protein</fullName>
    </recommendedName>
</protein>
<sequence length="378" mass="43217">MNNEELKEIRRQYKKKNKNFNIYRVAYSYVIPAIPETQIPSFEIKDWEDFREAEQEIFLSIFKKALSGKIGKNLMEYEFEREAGQENGYQKKLYTLNKSLLKDEELVTKLRDEIIANDGFNQKHLITIASCEYLVPVLDKNGEVIPDSAPMPFQFLLGCINEVDLTDIGLFYNPDTANMEKKIDEDMHVLPKVLDGFMFPVFADRGADISRLLYFTAKPKEPNDGLIEVLCGREAELPYDREQQNFAGLISDLAQDELSLQLIQNLQENVREMISENPDSEAFSLSKNEMENLLSNSGISEQKMDRFSAVYDNQVGKEELKAVNMIDTSKLAVKMNGITVNVKGDVSDKVKTQVVDGKRYLMIEVDEGLIVNGIDMIK</sequence>